<name>A0ABW2KAW0_9ACTN</name>
<dbReference type="PANTHER" id="PTHR21340">
    <property type="entry name" value="DIADENOSINE 5,5-P1,P4-TETRAPHOSPHATE PYROPHOSPHOHYDROLASE MUTT"/>
    <property type="match status" value="1"/>
</dbReference>
<keyword evidence="1" id="KW-0378">Hydrolase</keyword>
<proteinExistence type="predicted"/>
<feature type="region of interest" description="Disordered" evidence="2">
    <location>
        <begin position="66"/>
        <end position="85"/>
    </location>
</feature>
<feature type="domain" description="Nudix hydrolase" evidence="3">
    <location>
        <begin position="2"/>
        <end position="151"/>
    </location>
</feature>
<gene>
    <name evidence="4" type="ORF">ACFQRF_05300</name>
</gene>
<reference evidence="5" key="1">
    <citation type="journal article" date="2019" name="Int. J. Syst. Evol. Microbiol.">
        <title>The Global Catalogue of Microorganisms (GCM) 10K type strain sequencing project: providing services to taxonomists for standard genome sequencing and annotation.</title>
        <authorList>
            <consortium name="The Broad Institute Genomics Platform"/>
            <consortium name="The Broad Institute Genome Sequencing Center for Infectious Disease"/>
            <person name="Wu L."/>
            <person name="Ma J."/>
        </authorList>
    </citation>
    <scope>NUCLEOTIDE SEQUENCE [LARGE SCALE GENOMIC DNA]</scope>
    <source>
        <strain evidence="5">CGMCC 4.7382</strain>
    </source>
</reference>
<organism evidence="4 5">
    <name type="scientific">Marinactinospora rubrisoli</name>
    <dbReference type="NCBI Taxonomy" id="2715399"/>
    <lineage>
        <taxon>Bacteria</taxon>
        <taxon>Bacillati</taxon>
        <taxon>Actinomycetota</taxon>
        <taxon>Actinomycetes</taxon>
        <taxon>Streptosporangiales</taxon>
        <taxon>Nocardiopsidaceae</taxon>
        <taxon>Marinactinospora</taxon>
    </lineage>
</organism>
<dbReference type="EMBL" id="JBHTBH010000002">
    <property type="protein sequence ID" value="MFC7327151.1"/>
    <property type="molecule type" value="Genomic_DNA"/>
</dbReference>
<accession>A0ABW2KAW0</accession>
<dbReference type="CDD" id="cd04662">
    <property type="entry name" value="NUDIX_Hydrolase"/>
    <property type="match status" value="1"/>
</dbReference>
<evidence type="ECO:0000259" key="3">
    <source>
        <dbReference type="PROSITE" id="PS51462"/>
    </source>
</evidence>
<dbReference type="Proteomes" id="UP001596540">
    <property type="component" value="Unassembled WGS sequence"/>
</dbReference>
<keyword evidence="5" id="KW-1185">Reference proteome</keyword>
<dbReference type="RefSeq" id="WP_379869326.1">
    <property type="nucleotide sequence ID" value="NZ_JBHTBH010000002.1"/>
</dbReference>
<dbReference type="PANTHER" id="PTHR21340:SF7">
    <property type="entry name" value="NUDIX HYDROLASE DOMAIN-CONTAINING PROTEIN"/>
    <property type="match status" value="1"/>
</dbReference>
<dbReference type="InterPro" id="IPR051325">
    <property type="entry name" value="Nudix_hydrolase_domain"/>
</dbReference>
<protein>
    <submittedName>
        <fullName evidence="4">NUDIX domain-containing protein</fullName>
    </submittedName>
</protein>
<evidence type="ECO:0000313" key="4">
    <source>
        <dbReference type="EMBL" id="MFC7327151.1"/>
    </source>
</evidence>
<dbReference type="SUPFAM" id="SSF55811">
    <property type="entry name" value="Nudix"/>
    <property type="match status" value="1"/>
</dbReference>
<dbReference type="PROSITE" id="PS00893">
    <property type="entry name" value="NUDIX_BOX"/>
    <property type="match status" value="1"/>
</dbReference>
<comment type="caution">
    <text evidence="4">The sequence shown here is derived from an EMBL/GenBank/DDBJ whole genome shotgun (WGS) entry which is preliminary data.</text>
</comment>
<sequence length="156" mass="16966">MTGRNSAGILVYRRSASGVEVLLGHMGGPFWARRDAGAWSVPKGEHPPGEPAETAARREFREELGVAPPDGELHPLGSTRQSGGKTVTVWAVEGDIDPRDVVPGTFEMEWPPRSGRVREFPEIDRVAWFGVAAARERIVAGQRVFLDRLAERLGGG</sequence>
<dbReference type="InterPro" id="IPR000086">
    <property type="entry name" value="NUDIX_hydrolase_dom"/>
</dbReference>
<dbReference type="InterPro" id="IPR015797">
    <property type="entry name" value="NUDIX_hydrolase-like_dom_sf"/>
</dbReference>
<dbReference type="Gene3D" id="3.90.79.10">
    <property type="entry name" value="Nucleoside Triphosphate Pyrophosphohydrolase"/>
    <property type="match status" value="1"/>
</dbReference>
<dbReference type="InterPro" id="IPR020084">
    <property type="entry name" value="NUDIX_hydrolase_CS"/>
</dbReference>
<evidence type="ECO:0000256" key="1">
    <source>
        <dbReference type="ARBA" id="ARBA00022801"/>
    </source>
</evidence>
<dbReference type="PROSITE" id="PS51462">
    <property type="entry name" value="NUDIX"/>
    <property type="match status" value="1"/>
</dbReference>
<dbReference type="Pfam" id="PF00293">
    <property type="entry name" value="NUDIX"/>
    <property type="match status" value="1"/>
</dbReference>
<evidence type="ECO:0000256" key="2">
    <source>
        <dbReference type="SAM" id="MobiDB-lite"/>
    </source>
</evidence>
<evidence type="ECO:0000313" key="5">
    <source>
        <dbReference type="Proteomes" id="UP001596540"/>
    </source>
</evidence>